<evidence type="ECO:0000313" key="7">
    <source>
        <dbReference type="EMBL" id="MEE2034875.1"/>
    </source>
</evidence>
<protein>
    <submittedName>
        <fullName evidence="7">ABC transporter permease</fullName>
    </submittedName>
</protein>
<evidence type="ECO:0000256" key="3">
    <source>
        <dbReference type="ARBA" id="ARBA00022989"/>
    </source>
</evidence>
<comment type="caution">
    <text evidence="7">The sequence shown here is derived from an EMBL/GenBank/DDBJ whole genome shotgun (WGS) entry which is preliminary data.</text>
</comment>
<accession>A0ABU7JXY3</accession>
<feature type="transmembrane region" description="Helical" evidence="5">
    <location>
        <begin position="29"/>
        <end position="53"/>
    </location>
</feature>
<keyword evidence="4 5" id="KW-0472">Membrane</keyword>
<sequence>MFPVALLTILGLIPAFREAGANLGGRRVIALYVPVVVLLAMIVAGIQTMPAVLSAYRERGILRRLSVTPARPATLLMAQIAVHAVAVAVSVLFALLVGRFVFEVPLPAQPGGYALAVLFTLAAALSLGAAISAVSATTR</sequence>
<proteinExistence type="predicted"/>
<keyword evidence="8" id="KW-1185">Reference proteome</keyword>
<feature type="non-terminal residue" evidence="7">
    <location>
        <position position="139"/>
    </location>
</feature>
<feature type="transmembrane region" description="Helical" evidence="5">
    <location>
        <begin position="74"/>
        <end position="101"/>
    </location>
</feature>
<keyword evidence="3 5" id="KW-1133">Transmembrane helix</keyword>
<keyword evidence="2 5" id="KW-0812">Transmembrane</keyword>
<dbReference type="RefSeq" id="WP_330154228.1">
    <property type="nucleotide sequence ID" value="NZ_JAUZMZ010000198.1"/>
</dbReference>
<reference evidence="7 8" key="1">
    <citation type="submission" date="2023-08" db="EMBL/GenBank/DDBJ databases">
        <authorList>
            <person name="Girao M."/>
            <person name="Carvalho M.F."/>
        </authorList>
    </citation>
    <scope>NUCLEOTIDE SEQUENCE [LARGE SCALE GENOMIC DNA]</scope>
    <source>
        <strain evidence="7 8">CC-R104</strain>
    </source>
</reference>
<dbReference type="PANTHER" id="PTHR43027:SF2">
    <property type="entry name" value="TRANSPORT PERMEASE PROTEIN"/>
    <property type="match status" value="1"/>
</dbReference>
<name>A0ABU7JXY3_9NOCA</name>
<dbReference type="Proteomes" id="UP001331936">
    <property type="component" value="Unassembled WGS sequence"/>
</dbReference>
<dbReference type="PANTHER" id="PTHR43027">
    <property type="entry name" value="DOXORUBICIN RESISTANCE ABC TRANSPORTER PERMEASE PROTEIN DRRC-RELATED"/>
    <property type="match status" value="1"/>
</dbReference>
<evidence type="ECO:0000256" key="2">
    <source>
        <dbReference type="ARBA" id="ARBA00022692"/>
    </source>
</evidence>
<comment type="subcellular location">
    <subcellularLocation>
        <location evidence="1">Membrane</location>
        <topology evidence="1">Multi-pass membrane protein</topology>
    </subcellularLocation>
</comment>
<dbReference type="InterPro" id="IPR013525">
    <property type="entry name" value="ABC2_TM"/>
</dbReference>
<evidence type="ECO:0000256" key="5">
    <source>
        <dbReference type="SAM" id="Phobius"/>
    </source>
</evidence>
<evidence type="ECO:0000313" key="8">
    <source>
        <dbReference type="Proteomes" id="UP001331936"/>
    </source>
</evidence>
<evidence type="ECO:0000256" key="4">
    <source>
        <dbReference type="ARBA" id="ARBA00023136"/>
    </source>
</evidence>
<dbReference type="Pfam" id="PF01061">
    <property type="entry name" value="ABC2_membrane"/>
    <property type="match status" value="1"/>
</dbReference>
<feature type="transmembrane region" description="Helical" evidence="5">
    <location>
        <begin position="113"/>
        <end position="134"/>
    </location>
</feature>
<organism evidence="7 8">
    <name type="scientific">Rhodococcus chondri</name>
    <dbReference type="NCBI Taxonomy" id="3065941"/>
    <lineage>
        <taxon>Bacteria</taxon>
        <taxon>Bacillati</taxon>
        <taxon>Actinomycetota</taxon>
        <taxon>Actinomycetes</taxon>
        <taxon>Mycobacteriales</taxon>
        <taxon>Nocardiaceae</taxon>
        <taxon>Rhodococcus</taxon>
    </lineage>
</organism>
<gene>
    <name evidence="7" type="ORF">Q8814_22650</name>
</gene>
<evidence type="ECO:0000259" key="6">
    <source>
        <dbReference type="Pfam" id="PF01061"/>
    </source>
</evidence>
<dbReference type="EMBL" id="JAUZMZ010000198">
    <property type="protein sequence ID" value="MEE2034875.1"/>
    <property type="molecule type" value="Genomic_DNA"/>
</dbReference>
<feature type="domain" description="ABC-2 type transporter transmembrane" evidence="6">
    <location>
        <begin position="26"/>
        <end position="137"/>
    </location>
</feature>
<dbReference type="InterPro" id="IPR052902">
    <property type="entry name" value="ABC-2_transporter"/>
</dbReference>
<evidence type="ECO:0000256" key="1">
    <source>
        <dbReference type="ARBA" id="ARBA00004141"/>
    </source>
</evidence>